<accession>A0A9J5WTP1</accession>
<keyword evidence="2" id="KW-1185">Reference proteome</keyword>
<dbReference type="AlphaFoldDB" id="A0A9J5WTP1"/>
<gene>
    <name evidence="1" type="ORF">H5410_058789</name>
</gene>
<name>A0A9J5WTP1_SOLCO</name>
<sequence>MDIVMTLSMEAVVPHGQNGLFSRSNDPRKKASIKTLAMEIVGPHGQNSPFSRSNEPRSK</sequence>
<evidence type="ECO:0000313" key="1">
    <source>
        <dbReference type="EMBL" id="KAG5578655.1"/>
    </source>
</evidence>
<evidence type="ECO:0000313" key="2">
    <source>
        <dbReference type="Proteomes" id="UP000824120"/>
    </source>
</evidence>
<organism evidence="1 2">
    <name type="scientific">Solanum commersonii</name>
    <name type="common">Commerson's wild potato</name>
    <name type="synonym">Commerson's nightshade</name>
    <dbReference type="NCBI Taxonomy" id="4109"/>
    <lineage>
        <taxon>Eukaryota</taxon>
        <taxon>Viridiplantae</taxon>
        <taxon>Streptophyta</taxon>
        <taxon>Embryophyta</taxon>
        <taxon>Tracheophyta</taxon>
        <taxon>Spermatophyta</taxon>
        <taxon>Magnoliopsida</taxon>
        <taxon>eudicotyledons</taxon>
        <taxon>Gunneridae</taxon>
        <taxon>Pentapetalae</taxon>
        <taxon>asterids</taxon>
        <taxon>lamiids</taxon>
        <taxon>Solanales</taxon>
        <taxon>Solanaceae</taxon>
        <taxon>Solanoideae</taxon>
        <taxon>Solaneae</taxon>
        <taxon>Solanum</taxon>
    </lineage>
</organism>
<protein>
    <submittedName>
        <fullName evidence="1">Uncharacterized protein</fullName>
    </submittedName>
</protein>
<reference evidence="1 2" key="1">
    <citation type="submission" date="2020-09" db="EMBL/GenBank/DDBJ databases">
        <title>De no assembly of potato wild relative species, Solanum commersonii.</title>
        <authorList>
            <person name="Cho K."/>
        </authorList>
    </citation>
    <scope>NUCLEOTIDE SEQUENCE [LARGE SCALE GENOMIC DNA]</scope>
    <source>
        <strain evidence="1">LZ3.2</strain>
        <tissue evidence="1">Leaf</tissue>
    </source>
</reference>
<comment type="caution">
    <text evidence="1">The sequence shown here is derived from an EMBL/GenBank/DDBJ whole genome shotgun (WGS) entry which is preliminary data.</text>
</comment>
<proteinExistence type="predicted"/>
<dbReference type="EMBL" id="JACXVP010000011">
    <property type="protein sequence ID" value="KAG5578655.1"/>
    <property type="molecule type" value="Genomic_DNA"/>
</dbReference>
<dbReference type="Proteomes" id="UP000824120">
    <property type="component" value="Chromosome 11"/>
</dbReference>